<dbReference type="SUPFAM" id="SSF55729">
    <property type="entry name" value="Acyl-CoA N-acyltransferases (Nat)"/>
    <property type="match status" value="1"/>
</dbReference>
<protein>
    <recommendedName>
        <fullName evidence="1">N-acetyltransferase domain-containing protein</fullName>
    </recommendedName>
</protein>
<dbReference type="PROSITE" id="PS51186">
    <property type="entry name" value="GNAT"/>
    <property type="match status" value="1"/>
</dbReference>
<name>A0A2W5S4V6_VARPD</name>
<dbReference type="EMBL" id="QFPP01000010">
    <property type="protein sequence ID" value="PZQ77777.1"/>
    <property type="molecule type" value="Genomic_DNA"/>
</dbReference>
<dbReference type="InterPro" id="IPR000182">
    <property type="entry name" value="GNAT_dom"/>
</dbReference>
<accession>A0A2W5S4V6</accession>
<proteinExistence type="predicted"/>
<gene>
    <name evidence="2" type="ORF">DI563_02530</name>
</gene>
<feature type="domain" description="N-acetyltransferase" evidence="1">
    <location>
        <begin position="17"/>
        <end position="170"/>
    </location>
</feature>
<sequence length="170" mass="18124">MQDTTIEQIQQPVVPPENVRHVVEVATAADLDGVVELGRVIHAASSDSALTYSGPKVRALLEHLIASPTAGVLFVTRSEGRVVGGFAGGISPHLFSEDLIAFDYAFFVKPGARHGMRSAALVQAFVIWARRRGAKRVKVSATYGLDVASTARLFQSLGFTSDGVGFSKEV</sequence>
<dbReference type="Proteomes" id="UP000249135">
    <property type="component" value="Unassembled WGS sequence"/>
</dbReference>
<dbReference type="Gene3D" id="3.40.630.30">
    <property type="match status" value="1"/>
</dbReference>
<dbReference type="AlphaFoldDB" id="A0A2W5S4V6"/>
<evidence type="ECO:0000259" key="1">
    <source>
        <dbReference type="PROSITE" id="PS51186"/>
    </source>
</evidence>
<comment type="caution">
    <text evidence="2">The sequence shown here is derived from an EMBL/GenBank/DDBJ whole genome shotgun (WGS) entry which is preliminary data.</text>
</comment>
<evidence type="ECO:0000313" key="2">
    <source>
        <dbReference type="EMBL" id="PZQ77777.1"/>
    </source>
</evidence>
<evidence type="ECO:0000313" key="3">
    <source>
        <dbReference type="Proteomes" id="UP000249135"/>
    </source>
</evidence>
<reference evidence="2 3" key="1">
    <citation type="submission" date="2017-08" db="EMBL/GenBank/DDBJ databases">
        <title>Infants hospitalized years apart are colonized by the same room-sourced microbial strains.</title>
        <authorList>
            <person name="Brooks B."/>
            <person name="Olm M.R."/>
            <person name="Firek B.A."/>
            <person name="Baker R."/>
            <person name="Thomas B.C."/>
            <person name="Morowitz M.J."/>
            <person name="Banfield J.F."/>
        </authorList>
    </citation>
    <scope>NUCLEOTIDE SEQUENCE [LARGE SCALE GENOMIC DNA]</scope>
    <source>
        <strain evidence="2">S2_005_003_R2_41</strain>
    </source>
</reference>
<organism evidence="2 3">
    <name type="scientific">Variovorax paradoxus</name>
    <dbReference type="NCBI Taxonomy" id="34073"/>
    <lineage>
        <taxon>Bacteria</taxon>
        <taxon>Pseudomonadati</taxon>
        <taxon>Pseudomonadota</taxon>
        <taxon>Betaproteobacteria</taxon>
        <taxon>Burkholderiales</taxon>
        <taxon>Comamonadaceae</taxon>
        <taxon>Variovorax</taxon>
    </lineage>
</organism>
<dbReference type="GO" id="GO:0016747">
    <property type="term" value="F:acyltransferase activity, transferring groups other than amino-acyl groups"/>
    <property type="evidence" value="ECO:0007669"/>
    <property type="project" value="InterPro"/>
</dbReference>
<dbReference type="Pfam" id="PF00583">
    <property type="entry name" value="Acetyltransf_1"/>
    <property type="match status" value="1"/>
</dbReference>
<dbReference type="InterPro" id="IPR016181">
    <property type="entry name" value="Acyl_CoA_acyltransferase"/>
</dbReference>